<dbReference type="KEGG" id="goe:100902476"/>
<evidence type="ECO:0000313" key="16">
    <source>
        <dbReference type="Proteomes" id="UP000694867"/>
    </source>
</evidence>
<evidence type="ECO:0000256" key="11">
    <source>
        <dbReference type="ARBA" id="ARBA00023136"/>
    </source>
</evidence>
<proteinExistence type="inferred from homology"/>
<evidence type="ECO:0000256" key="4">
    <source>
        <dbReference type="ARBA" id="ARBA00022692"/>
    </source>
</evidence>
<evidence type="ECO:0000256" key="9">
    <source>
        <dbReference type="ARBA" id="ARBA00023004"/>
    </source>
</evidence>
<evidence type="ECO:0000256" key="14">
    <source>
        <dbReference type="SAM" id="Phobius"/>
    </source>
</evidence>
<keyword evidence="8 13" id="KW-0560">Oxidoreductase</keyword>
<evidence type="ECO:0000256" key="3">
    <source>
        <dbReference type="ARBA" id="ARBA00022516"/>
    </source>
</evidence>
<dbReference type="GO" id="GO:0005789">
    <property type="term" value="C:endoplasmic reticulum membrane"/>
    <property type="evidence" value="ECO:0007669"/>
    <property type="project" value="TreeGrafter"/>
</dbReference>
<dbReference type="Pfam" id="PF00487">
    <property type="entry name" value="FA_desaturase"/>
    <property type="match status" value="1"/>
</dbReference>
<dbReference type="AlphaFoldDB" id="A0AAJ6VUT6"/>
<feature type="transmembrane region" description="Helical" evidence="14">
    <location>
        <begin position="49"/>
        <end position="72"/>
    </location>
</feature>
<evidence type="ECO:0000256" key="7">
    <source>
        <dbReference type="ARBA" id="ARBA00022989"/>
    </source>
</evidence>
<evidence type="ECO:0000256" key="8">
    <source>
        <dbReference type="ARBA" id="ARBA00023002"/>
    </source>
</evidence>
<reference evidence="17" key="1">
    <citation type="submission" date="2025-08" db="UniProtKB">
        <authorList>
            <consortium name="RefSeq"/>
        </authorList>
    </citation>
    <scope>IDENTIFICATION</scope>
</reference>
<comment type="similarity">
    <text evidence="2 13">Belongs to the fatty acid desaturase type 1 family.</text>
</comment>
<dbReference type="GO" id="GO:0005506">
    <property type="term" value="F:iron ion binding"/>
    <property type="evidence" value="ECO:0007669"/>
    <property type="project" value="TreeGrafter"/>
</dbReference>
<keyword evidence="12 13" id="KW-0275">Fatty acid biosynthesis</keyword>
<comment type="domain">
    <text evidence="13">The histidine box domains are involved in binding the catalytic metal ions.</text>
</comment>
<feature type="domain" description="Fatty acid desaturase" evidence="15">
    <location>
        <begin position="51"/>
        <end position="257"/>
    </location>
</feature>
<keyword evidence="4 13" id="KW-0812">Transmembrane</keyword>
<evidence type="ECO:0000313" key="17">
    <source>
        <dbReference type="RefSeq" id="XP_003737375.1"/>
    </source>
</evidence>
<evidence type="ECO:0000256" key="10">
    <source>
        <dbReference type="ARBA" id="ARBA00023098"/>
    </source>
</evidence>
<evidence type="ECO:0000256" key="12">
    <source>
        <dbReference type="ARBA" id="ARBA00023160"/>
    </source>
</evidence>
<name>A0AAJ6VUT6_9ACAR</name>
<sequence length="311" mass="36422">MCSTKPTPSIDYSKRSGYFRTRIVWPNVFFFIFLHCAALYTVFGCAHLWSWKIFCVWYLTACLSAYSVSIGAHRLWSHRCFKARLPLRIVLMLLNCMAGQNDLFVWCRDHRLHHKYTDTDADPHSTTRGMFFAHMGWLMLKKHDAVIEKGKSLDCSDLLGDPVIRFQRRFYIPLYFLGVVIVPSWIIYRCFDVPLLFAVGTSLTRYTFQLHNTWCINSLAHWFGDRPYDKNIKACDNPVIKWHLIGECFHNYHHVFPFDYKSSEFPFTIFDTSSSLIRLLSYVGLTYDLKEASQEAVARRKEKIGQDGGLY</sequence>
<organism evidence="16 17">
    <name type="scientific">Galendromus occidentalis</name>
    <name type="common">western predatory mite</name>
    <dbReference type="NCBI Taxonomy" id="34638"/>
    <lineage>
        <taxon>Eukaryota</taxon>
        <taxon>Metazoa</taxon>
        <taxon>Ecdysozoa</taxon>
        <taxon>Arthropoda</taxon>
        <taxon>Chelicerata</taxon>
        <taxon>Arachnida</taxon>
        <taxon>Acari</taxon>
        <taxon>Parasitiformes</taxon>
        <taxon>Mesostigmata</taxon>
        <taxon>Gamasina</taxon>
        <taxon>Phytoseioidea</taxon>
        <taxon>Phytoseiidae</taxon>
        <taxon>Typhlodrominae</taxon>
        <taxon>Galendromus</taxon>
    </lineage>
</organism>
<evidence type="ECO:0000256" key="1">
    <source>
        <dbReference type="ARBA" id="ARBA00004141"/>
    </source>
</evidence>
<dbReference type="InterPro" id="IPR015876">
    <property type="entry name" value="Acyl-CoA_DS"/>
</dbReference>
<comment type="subcellular location">
    <subcellularLocation>
        <location evidence="1">Membrane</location>
        <topology evidence="1">Multi-pass membrane protein</topology>
    </subcellularLocation>
</comment>
<dbReference type="PANTHER" id="PTHR11351">
    <property type="entry name" value="ACYL-COA DESATURASE"/>
    <property type="match status" value="1"/>
</dbReference>
<dbReference type="GO" id="GO:0004768">
    <property type="term" value="F:stearoyl-CoA 9-desaturase activity"/>
    <property type="evidence" value="ECO:0007669"/>
    <property type="project" value="TreeGrafter"/>
</dbReference>
<dbReference type="RefSeq" id="XP_003737375.1">
    <property type="nucleotide sequence ID" value="XM_003737327.2"/>
</dbReference>
<dbReference type="PANTHER" id="PTHR11351:SF31">
    <property type="entry name" value="DESATURASE 1, ISOFORM A-RELATED"/>
    <property type="match status" value="1"/>
</dbReference>
<comment type="cofactor">
    <cofactor evidence="13">
        <name>Fe(2+)</name>
        <dbReference type="ChEBI" id="CHEBI:29033"/>
    </cofactor>
</comment>
<feature type="transmembrane region" description="Helical" evidence="14">
    <location>
        <begin position="170"/>
        <end position="188"/>
    </location>
</feature>
<evidence type="ECO:0000256" key="6">
    <source>
        <dbReference type="ARBA" id="ARBA00022832"/>
    </source>
</evidence>
<keyword evidence="16" id="KW-1185">Reference proteome</keyword>
<keyword evidence="3 13" id="KW-0444">Lipid biosynthesis</keyword>
<gene>
    <name evidence="17" type="primary">LOC100902476</name>
</gene>
<feature type="transmembrane region" description="Helical" evidence="14">
    <location>
        <begin position="23"/>
        <end position="43"/>
    </location>
</feature>
<protein>
    <submittedName>
        <fullName evidence="17">Stearoyl-CoA desaturase 5</fullName>
    </submittedName>
</protein>
<dbReference type="InterPro" id="IPR005804">
    <property type="entry name" value="FA_desaturase_dom"/>
</dbReference>
<keyword evidence="10" id="KW-0443">Lipid metabolism</keyword>
<keyword evidence="7 14" id="KW-1133">Transmembrane helix</keyword>
<dbReference type="GeneID" id="100902476"/>
<evidence type="ECO:0000256" key="2">
    <source>
        <dbReference type="ARBA" id="ARBA00009295"/>
    </source>
</evidence>
<keyword evidence="11 14" id="KW-0472">Membrane</keyword>
<dbReference type="GO" id="GO:0006636">
    <property type="term" value="P:unsaturated fatty acid biosynthetic process"/>
    <property type="evidence" value="ECO:0007669"/>
    <property type="project" value="TreeGrafter"/>
</dbReference>
<dbReference type="PRINTS" id="PR00075">
    <property type="entry name" value="FACDDSATRASE"/>
</dbReference>
<evidence type="ECO:0000256" key="13">
    <source>
        <dbReference type="RuleBase" id="RU000581"/>
    </source>
</evidence>
<dbReference type="InterPro" id="IPR001522">
    <property type="entry name" value="FADS-1_CS"/>
</dbReference>
<evidence type="ECO:0000256" key="5">
    <source>
        <dbReference type="ARBA" id="ARBA00022723"/>
    </source>
</evidence>
<evidence type="ECO:0000259" key="15">
    <source>
        <dbReference type="Pfam" id="PF00487"/>
    </source>
</evidence>
<keyword evidence="6" id="KW-0276">Fatty acid metabolism</keyword>
<dbReference type="CDD" id="cd03505">
    <property type="entry name" value="Delta9-FADS-like"/>
    <property type="match status" value="1"/>
</dbReference>
<accession>A0AAJ6VUT6</accession>
<dbReference type="PROSITE" id="PS00476">
    <property type="entry name" value="FATTY_ACID_DESATUR_1"/>
    <property type="match status" value="1"/>
</dbReference>
<keyword evidence="9" id="KW-0408">Iron</keyword>
<keyword evidence="5" id="KW-0479">Metal-binding</keyword>
<dbReference type="Proteomes" id="UP000694867">
    <property type="component" value="Unplaced"/>
</dbReference>